<reference evidence="3" key="1">
    <citation type="submission" date="2015-07" db="EMBL/GenBank/DDBJ databases">
        <title>Annotation of Plasmodium falciparum IGH-CR14.</title>
        <authorList>
            <consortium name="The Broad Institute Genome Sequencing Platform"/>
            <person name="Volkman S.K."/>
            <person name="Neafsey D.E."/>
            <person name="Dash A.P."/>
            <person name="Chitnis C.E."/>
            <person name="Hartl D.L."/>
            <person name="Young S.K."/>
            <person name="Zeng Q."/>
            <person name="Koehrsen M."/>
            <person name="Alvarado L."/>
            <person name="Berlin A."/>
            <person name="Borenstein D."/>
            <person name="Chapman S.B."/>
            <person name="Chen Z."/>
            <person name="Engels R."/>
            <person name="Freedman E."/>
            <person name="Gellesch M."/>
            <person name="Goldberg J."/>
            <person name="Griggs A."/>
            <person name="Gujja S."/>
            <person name="Heilman E.R."/>
            <person name="Heiman D.I."/>
            <person name="Howarth C."/>
            <person name="Jen D."/>
            <person name="Larson L."/>
            <person name="Mehta T."/>
            <person name="Neiman D."/>
            <person name="Park D."/>
            <person name="Pearson M."/>
            <person name="Roberts A."/>
            <person name="Saif S."/>
            <person name="Shea T."/>
            <person name="Shenoy N."/>
            <person name="Sisk P."/>
            <person name="Stolte C."/>
            <person name="Sykes S."/>
            <person name="Walk T."/>
            <person name="White J."/>
            <person name="Yandava C."/>
            <person name="Haas B."/>
            <person name="Henn M.R."/>
            <person name="Nusbaum C."/>
            <person name="Birren B."/>
        </authorList>
    </citation>
    <scope>NUCLEOTIDE SEQUENCE [LARGE SCALE GENOMIC DNA]</scope>
    <source>
        <strain evidence="3">IGH-CR14</strain>
    </source>
</reference>
<dbReference type="OrthoDB" id="10476595at2759"/>
<name>A0A0L1I3Q6_PLAFA</name>
<dbReference type="InterPro" id="IPR029211">
    <property type="entry name" value="PfEMP1_ATS"/>
</dbReference>
<dbReference type="EMBL" id="GG664978">
    <property type="protein sequence ID" value="KNG74259.1"/>
    <property type="molecule type" value="Genomic_DNA"/>
</dbReference>
<dbReference type="Pfam" id="PF17410">
    <property type="entry name" value="Stevor"/>
    <property type="match status" value="1"/>
</dbReference>
<evidence type="ECO:0000259" key="1">
    <source>
        <dbReference type="Pfam" id="PF15445"/>
    </source>
</evidence>
<dbReference type="InterPro" id="IPR006374">
    <property type="entry name" value="VSA_Stevor"/>
</dbReference>
<gene>
    <name evidence="2" type="ORF">PFMG_00468</name>
</gene>
<dbReference type="Proteomes" id="UP000054562">
    <property type="component" value="Unassembled WGS sequence"/>
</dbReference>
<protein>
    <submittedName>
        <fullName evidence="2">Stevor</fullName>
    </submittedName>
</protein>
<sequence length="225" mass="25969">MTLYIKQKCKEKLYNNFYVKGEIYFPNLSDKSNDKSCELHDNYLDNLKTVCAEVLGTCTLSSVVTGSYGNATASISSFLFKGSALIASTASGVFLTFDYDIPHKTSTNRYIPYRSDRYKGRTYIYIEEEEMEDYNYVGDISSSDITSSSESEYEEFDINDIYPYKSPKYKTLIEMVLNPSSKTYDMKDTHIDHIEDISDTTTNKLTDNEWNKLKKNFITQYLNHT</sequence>
<organism evidence="2 3">
    <name type="scientific">Plasmodium falciparum IGH-CR14</name>
    <dbReference type="NCBI Taxonomy" id="580059"/>
    <lineage>
        <taxon>Eukaryota</taxon>
        <taxon>Sar</taxon>
        <taxon>Alveolata</taxon>
        <taxon>Apicomplexa</taxon>
        <taxon>Aconoidasida</taxon>
        <taxon>Haemosporida</taxon>
        <taxon>Plasmodiidae</taxon>
        <taxon>Plasmodium</taxon>
        <taxon>Plasmodium (Laverania)</taxon>
    </lineage>
</organism>
<evidence type="ECO:0000313" key="3">
    <source>
        <dbReference type="Proteomes" id="UP000054562"/>
    </source>
</evidence>
<dbReference type="InterPro" id="IPR044932">
    <property type="entry name" value="PfEMP1_ATS_sf"/>
</dbReference>
<reference evidence="3" key="2">
    <citation type="submission" date="2015-07" db="EMBL/GenBank/DDBJ databases">
        <title>The genome sequence of Plasmodium falciparum IGH-CR14.</title>
        <authorList>
            <consortium name="The Broad Institute Genome Sequencing Platform"/>
            <person name="Volkman S.K."/>
            <person name="Neafsey D.E."/>
            <person name="Dash A.P."/>
            <person name="Chitnis C.E."/>
            <person name="Hartl D.L."/>
            <person name="Young S.K."/>
            <person name="Kodira C.D."/>
            <person name="Zeng Q."/>
            <person name="Koehrsen M."/>
            <person name="Godfrey P."/>
            <person name="Alvarado L."/>
            <person name="Berlin A."/>
            <person name="Borenstein D."/>
            <person name="Chen Z."/>
            <person name="Engels R."/>
            <person name="Freedman E."/>
            <person name="Gellesch M."/>
            <person name="Goldberg J."/>
            <person name="Griggs A."/>
            <person name="Gujja S."/>
            <person name="Heiman D."/>
            <person name="Hepburn T."/>
            <person name="Howarth C."/>
            <person name="Jen D."/>
            <person name="Larson L."/>
            <person name="Lewis B."/>
            <person name="Mehta T."/>
            <person name="Park D."/>
            <person name="Pearson M."/>
            <person name="Roberts A."/>
            <person name="Saif S."/>
            <person name="Shea T."/>
            <person name="Shenoy N."/>
            <person name="Sisk P."/>
            <person name="Stolte C."/>
            <person name="Sykes S."/>
            <person name="Walk T."/>
            <person name="White J."/>
            <person name="Yandava C."/>
            <person name="Wirth D.F."/>
            <person name="Nusbaum C."/>
            <person name="Birren B."/>
        </authorList>
    </citation>
    <scope>NUCLEOTIDE SEQUENCE [LARGE SCALE GENOMIC DNA]</scope>
    <source>
        <strain evidence="3">IGH-CR14</strain>
    </source>
</reference>
<accession>A0A0L1I3Q6</accession>
<dbReference type="Gene3D" id="1.10.1900.40">
    <property type="entry name" value="Acidic terminal segments, variant surface antigen of PfEMP1"/>
    <property type="match status" value="1"/>
</dbReference>
<proteinExistence type="predicted"/>
<dbReference type="AlphaFoldDB" id="A0A0L1I3Q6"/>
<feature type="domain" description="Plasmodium falciparum erythrocyte membrane protein 1 acidic terminal segment" evidence="1">
    <location>
        <begin position="98"/>
        <end position="224"/>
    </location>
</feature>
<dbReference type="Pfam" id="PF15445">
    <property type="entry name" value="ATS"/>
    <property type="match status" value="1"/>
</dbReference>
<evidence type="ECO:0000313" key="2">
    <source>
        <dbReference type="EMBL" id="KNG74259.1"/>
    </source>
</evidence>